<keyword evidence="1" id="KW-0472">Membrane</keyword>
<protein>
    <submittedName>
        <fullName evidence="2">Ycf51 family protein</fullName>
    </submittedName>
</protein>
<reference evidence="2" key="1">
    <citation type="submission" date="2020-10" db="EMBL/GenBank/DDBJ databases">
        <authorList>
            <person name="Castelo-Branco R."/>
            <person name="Eusebio N."/>
            <person name="Adriana R."/>
            <person name="Vieira A."/>
            <person name="Brugerolle De Fraissinette N."/>
            <person name="Rezende De Castro R."/>
            <person name="Schneider M.P."/>
            <person name="Vasconcelos V."/>
            <person name="Leao P.N."/>
        </authorList>
    </citation>
    <scope>NUCLEOTIDE SEQUENCE</scope>
    <source>
        <strain evidence="2">LEGE 11480</strain>
    </source>
</reference>
<sequence length="173" mass="18839">MTFSPADLQTYALWIAYAGAALVVLTIVAWILKWGWRFRLVGVTSFTFVVAASVFALSLSFTPRVVVPGTVRYARVFDRQSDQAVIAVPATVTEAQLEATLRQAAIDLSTASRTSPDGMLTIRARTVVHTQPGLSLPLYLGQVQRSLETRGDADMQIDLYPDNLALLPKVADA</sequence>
<keyword evidence="3" id="KW-1185">Reference proteome</keyword>
<accession>A0A928Z4S3</accession>
<organism evidence="2 3">
    <name type="scientific">Romeriopsis navalis LEGE 11480</name>
    <dbReference type="NCBI Taxonomy" id="2777977"/>
    <lineage>
        <taxon>Bacteria</taxon>
        <taxon>Bacillati</taxon>
        <taxon>Cyanobacteriota</taxon>
        <taxon>Cyanophyceae</taxon>
        <taxon>Leptolyngbyales</taxon>
        <taxon>Leptolyngbyaceae</taxon>
        <taxon>Romeriopsis</taxon>
        <taxon>Romeriopsis navalis</taxon>
    </lineage>
</organism>
<proteinExistence type="predicted"/>
<evidence type="ECO:0000256" key="1">
    <source>
        <dbReference type="SAM" id="Phobius"/>
    </source>
</evidence>
<name>A0A928Z4S3_9CYAN</name>
<keyword evidence="1" id="KW-1133">Transmembrane helix</keyword>
<dbReference type="EMBL" id="JADEXQ010000135">
    <property type="protein sequence ID" value="MBE9032926.1"/>
    <property type="molecule type" value="Genomic_DNA"/>
</dbReference>
<dbReference type="Proteomes" id="UP000625316">
    <property type="component" value="Unassembled WGS sequence"/>
</dbReference>
<feature type="transmembrane region" description="Helical" evidence="1">
    <location>
        <begin position="39"/>
        <end position="61"/>
    </location>
</feature>
<evidence type="ECO:0000313" key="2">
    <source>
        <dbReference type="EMBL" id="MBE9032926.1"/>
    </source>
</evidence>
<dbReference type="AlphaFoldDB" id="A0A928Z4S3"/>
<dbReference type="Pfam" id="PF10726">
    <property type="entry name" value="DUF2518"/>
    <property type="match status" value="1"/>
</dbReference>
<dbReference type="RefSeq" id="WP_264327742.1">
    <property type="nucleotide sequence ID" value="NZ_JADEXQ010000135.1"/>
</dbReference>
<comment type="caution">
    <text evidence="2">The sequence shown here is derived from an EMBL/GenBank/DDBJ whole genome shotgun (WGS) entry which is preliminary data.</text>
</comment>
<evidence type="ECO:0000313" key="3">
    <source>
        <dbReference type="Proteomes" id="UP000625316"/>
    </source>
</evidence>
<feature type="transmembrane region" description="Helical" evidence="1">
    <location>
        <begin position="12"/>
        <end position="32"/>
    </location>
</feature>
<gene>
    <name evidence="2" type="ORF">IQ266_24630</name>
</gene>
<keyword evidence="1" id="KW-0812">Transmembrane</keyword>
<dbReference type="InterPro" id="IPR019664">
    <property type="entry name" value="Uncharacterised_Ycf51"/>
</dbReference>